<gene>
    <name evidence="4" type="ORF">SZN_03829</name>
</gene>
<dbReference type="InterPro" id="IPR011075">
    <property type="entry name" value="TetR_C"/>
</dbReference>
<evidence type="ECO:0000313" key="4">
    <source>
        <dbReference type="EMBL" id="EGX61179.1"/>
    </source>
</evidence>
<reference evidence="4 5" key="1">
    <citation type="submission" date="2011-08" db="EMBL/GenBank/DDBJ databases">
        <authorList>
            <person name="Lin Y."/>
            <person name="Hao X."/>
            <person name="Johnstone L."/>
            <person name="Miller S.J."/>
            <person name="Wei G."/>
            <person name="Rensing C."/>
        </authorList>
    </citation>
    <scope>NUCLEOTIDE SEQUENCE [LARGE SCALE GENOMIC DNA]</scope>
    <source>
        <strain evidence="4 5">K42</strain>
    </source>
</reference>
<dbReference type="AlphaFoldDB" id="G2G5L2"/>
<proteinExistence type="predicted"/>
<name>G2G5L2_9ACTN</name>
<evidence type="ECO:0000259" key="3">
    <source>
        <dbReference type="Pfam" id="PF16859"/>
    </source>
</evidence>
<evidence type="ECO:0000313" key="5">
    <source>
        <dbReference type="Proteomes" id="UP000004217"/>
    </source>
</evidence>
<keyword evidence="1" id="KW-0805">Transcription regulation</keyword>
<dbReference type="Gene3D" id="1.10.357.10">
    <property type="entry name" value="Tetracycline Repressor, domain 2"/>
    <property type="match status" value="1"/>
</dbReference>
<evidence type="ECO:0000256" key="2">
    <source>
        <dbReference type="ARBA" id="ARBA00023163"/>
    </source>
</evidence>
<dbReference type="InterPro" id="IPR036271">
    <property type="entry name" value="Tet_transcr_reg_TetR-rel_C_sf"/>
</dbReference>
<dbReference type="SUPFAM" id="SSF48498">
    <property type="entry name" value="Tetracyclin repressor-like, C-terminal domain"/>
    <property type="match status" value="1"/>
</dbReference>
<comment type="caution">
    <text evidence="4">The sequence shown here is derived from an EMBL/GenBank/DDBJ whole genome shotgun (WGS) entry which is preliminary data.</text>
</comment>
<accession>G2G5L2</accession>
<keyword evidence="5" id="KW-1185">Reference proteome</keyword>
<evidence type="ECO:0000256" key="1">
    <source>
        <dbReference type="ARBA" id="ARBA00023015"/>
    </source>
</evidence>
<protein>
    <submittedName>
        <fullName evidence="4">Transcriptional regulator</fullName>
    </submittedName>
</protein>
<feature type="domain" description="Tetracyclin repressor-like C-terminal" evidence="3">
    <location>
        <begin position="2"/>
        <end position="107"/>
    </location>
</feature>
<sequence>MREDLLELARQARDATFSRPGLALRAVIHECDGTEAERFHAAIFEGVVEPTIRLLREFIMPGVERGEPHKEAAGDYVVDAVPAMRMYRSKMCASEWNDQDLEEMIDQLILPLPRPAGG</sequence>
<dbReference type="PATRIC" id="fig|700597.3.peg.743"/>
<keyword evidence="2" id="KW-0804">Transcription</keyword>
<organism evidence="4 5">
    <name type="scientific">Streptomyces zinciresistens K42</name>
    <dbReference type="NCBI Taxonomy" id="700597"/>
    <lineage>
        <taxon>Bacteria</taxon>
        <taxon>Bacillati</taxon>
        <taxon>Actinomycetota</taxon>
        <taxon>Actinomycetes</taxon>
        <taxon>Kitasatosporales</taxon>
        <taxon>Streptomycetaceae</taxon>
        <taxon>Streptomyces</taxon>
    </lineage>
</organism>
<dbReference type="EMBL" id="AGBF01000006">
    <property type="protein sequence ID" value="EGX61179.1"/>
    <property type="molecule type" value="Genomic_DNA"/>
</dbReference>
<dbReference type="Pfam" id="PF16859">
    <property type="entry name" value="TetR_C_11"/>
    <property type="match status" value="1"/>
</dbReference>
<dbReference type="Proteomes" id="UP000004217">
    <property type="component" value="Unassembled WGS sequence"/>
</dbReference>